<keyword evidence="13" id="KW-1015">Disulfide bond</keyword>
<keyword evidence="1" id="KW-0167">Capsid protein</keyword>
<evidence type="ECO:0000256" key="11">
    <source>
        <dbReference type="ARBA" id="ARBA00023099"/>
    </source>
</evidence>
<keyword evidence="3" id="KW-0945">Host-virus interaction</keyword>
<evidence type="ECO:0000256" key="14">
    <source>
        <dbReference type="ARBA" id="ARBA00023200"/>
    </source>
</evidence>
<keyword evidence="12" id="KW-1176">Cytoplasmic inwards viral transport</keyword>
<evidence type="ECO:0000256" key="15">
    <source>
        <dbReference type="ARBA" id="ARBA00023296"/>
    </source>
</evidence>
<keyword evidence="15" id="KW-1160">Virus entry into host cell</keyword>
<evidence type="ECO:0000256" key="9">
    <source>
        <dbReference type="ARBA" id="ARBA00022950"/>
    </source>
</evidence>
<evidence type="ECO:0000256" key="2">
    <source>
        <dbReference type="ARBA" id="ARBA00022562"/>
    </source>
</evidence>
<keyword evidence="9" id="KW-0118">Viral capsid assembly</keyword>
<dbReference type="InterPro" id="IPR004243">
    <property type="entry name" value="McpVI"/>
</dbReference>
<evidence type="ECO:0000256" key="10">
    <source>
        <dbReference type="ARBA" id="ARBA00022952"/>
    </source>
</evidence>
<name>A0AA51RH15_9ADEN</name>
<keyword evidence="8" id="KW-0426">Late protein</keyword>
<dbReference type="Pfam" id="PF02993">
    <property type="entry name" value="MCPVI"/>
    <property type="match status" value="1"/>
</dbReference>
<reference evidence="16" key="1">
    <citation type="submission" date="2023-06" db="EMBL/GenBank/DDBJ databases">
        <authorList>
            <person name="Zheng W."/>
            <person name="Wang Q."/>
            <person name="xu X.D."/>
        </authorList>
    </citation>
    <scope>NUCLEOTIDE SEQUENCE</scope>
    <source>
        <strain evidence="16">Cd_2020_s1</strain>
    </source>
</reference>
<keyword evidence="2" id="KW-1048">Host nucleus</keyword>
<keyword evidence="5" id="KW-1188">Viral release from host cell</keyword>
<sequence length="209" mass="22258">MQGGFSWSSLGNSISSGLNKFGGLVSNTVKTIGNSQAFQQAKNGLLQSGVIENAGNLAGQTLNSLVDIGRLKVESDLSKLRDKVASQYPHAPPITADQLAQYIAASNASKSKPSVPVVTEPTPMLPMVEDVPMTLPAYPVPPTPVIAPPSIEINQPPPIPVSPVKDVTVVEDKKSMKRRKRKRPATGWGALLNGITGHGVNYNSKRYCY</sequence>
<dbReference type="EMBL" id="OR233592">
    <property type="protein sequence ID" value="WMQ77650.1"/>
    <property type="molecule type" value="Genomic_DNA"/>
</dbReference>
<evidence type="ECO:0000256" key="6">
    <source>
        <dbReference type="ARBA" id="ARBA00022843"/>
    </source>
</evidence>
<protein>
    <submittedName>
        <fullName evidence="16">PVI</fullName>
    </submittedName>
</protein>
<keyword evidence="6" id="KW-0832">Ubl conjugation</keyword>
<keyword evidence="7" id="KW-0946">Virion</keyword>
<evidence type="ECO:0000256" key="3">
    <source>
        <dbReference type="ARBA" id="ARBA00022581"/>
    </source>
</evidence>
<dbReference type="GO" id="GO:0075521">
    <property type="term" value="P:microtubule-dependent intracellular transport of viral material towards nucleus"/>
    <property type="evidence" value="ECO:0007669"/>
    <property type="project" value="UniProtKB-KW"/>
</dbReference>
<keyword evidence="11" id="KW-1174">Viral penetration via lysis of host organellar membrane</keyword>
<proteinExistence type="predicted"/>
<keyword evidence="10" id="KW-1177">Microtubular inwards viral transport</keyword>
<evidence type="ECO:0000256" key="4">
    <source>
        <dbReference type="ARBA" id="ARBA00022595"/>
    </source>
</evidence>
<evidence type="ECO:0000256" key="5">
    <source>
        <dbReference type="ARBA" id="ARBA00022612"/>
    </source>
</evidence>
<evidence type="ECO:0000256" key="13">
    <source>
        <dbReference type="ARBA" id="ARBA00023157"/>
    </source>
</evidence>
<evidence type="ECO:0000256" key="1">
    <source>
        <dbReference type="ARBA" id="ARBA00022561"/>
    </source>
</evidence>
<evidence type="ECO:0000256" key="12">
    <source>
        <dbReference type="ARBA" id="ARBA00023120"/>
    </source>
</evidence>
<dbReference type="GO" id="GO:0043657">
    <property type="term" value="C:host cell"/>
    <property type="evidence" value="ECO:0007669"/>
    <property type="project" value="GOC"/>
</dbReference>
<keyword evidence="4" id="KW-1162">Viral penetration into host cytoplasm</keyword>
<dbReference type="GO" id="GO:0019028">
    <property type="term" value="C:viral capsid"/>
    <property type="evidence" value="ECO:0007669"/>
    <property type="project" value="UniProtKB-KW"/>
</dbReference>
<evidence type="ECO:0000256" key="7">
    <source>
        <dbReference type="ARBA" id="ARBA00022844"/>
    </source>
</evidence>
<evidence type="ECO:0000256" key="8">
    <source>
        <dbReference type="ARBA" id="ARBA00022921"/>
    </source>
</evidence>
<evidence type="ECO:0000313" key="16">
    <source>
        <dbReference type="EMBL" id="WMQ77650.1"/>
    </source>
</evidence>
<organism evidence="16">
    <name type="scientific">Zoothera dauma adenovirus</name>
    <dbReference type="NCBI Taxonomy" id="3073259"/>
    <lineage>
        <taxon>Viruses</taxon>
        <taxon>Varidnaviria</taxon>
        <taxon>Bamfordvirae</taxon>
        <taxon>Preplasmiviricota</taxon>
        <taxon>Polisuviricotina</taxon>
        <taxon>Pharingeaviricetes</taxon>
        <taxon>Rowavirales</taxon>
        <taxon>Adenoviridae</taxon>
    </lineage>
</organism>
<accession>A0AA51RH15</accession>
<dbReference type="GO" id="GO:0039664">
    <property type="term" value="P:lysis of host organelle involved in viral entry into host cell"/>
    <property type="evidence" value="ECO:0007669"/>
    <property type="project" value="UniProtKB-KW"/>
</dbReference>
<keyword evidence="14" id="KW-1035">Host cytoplasm</keyword>